<organism evidence="4 5">
    <name type="scientific">Pelovirga terrestris</name>
    <dbReference type="NCBI Taxonomy" id="2771352"/>
    <lineage>
        <taxon>Bacteria</taxon>
        <taxon>Pseudomonadati</taxon>
        <taxon>Thermodesulfobacteriota</taxon>
        <taxon>Desulfuromonadia</taxon>
        <taxon>Geobacterales</taxon>
        <taxon>Geobacteraceae</taxon>
        <taxon>Pelovirga</taxon>
    </lineage>
</organism>
<feature type="domain" description="CsbD-like" evidence="3">
    <location>
        <begin position="7"/>
        <end position="57"/>
    </location>
</feature>
<evidence type="ECO:0000256" key="2">
    <source>
        <dbReference type="SAM" id="MobiDB-lite"/>
    </source>
</evidence>
<dbReference type="SUPFAM" id="SSF69047">
    <property type="entry name" value="Hypothetical protein YjbJ"/>
    <property type="match status" value="1"/>
</dbReference>
<dbReference type="EMBL" id="JACWUN010000007">
    <property type="protein sequence ID" value="MBD1400577.1"/>
    <property type="molecule type" value="Genomic_DNA"/>
</dbReference>
<dbReference type="Proteomes" id="UP000632828">
    <property type="component" value="Unassembled WGS sequence"/>
</dbReference>
<protein>
    <submittedName>
        <fullName evidence="4">CsbD family protein</fullName>
    </submittedName>
</protein>
<evidence type="ECO:0000256" key="1">
    <source>
        <dbReference type="ARBA" id="ARBA00009129"/>
    </source>
</evidence>
<dbReference type="RefSeq" id="WP_191155249.1">
    <property type="nucleotide sequence ID" value="NZ_JACWUN010000007.1"/>
</dbReference>
<dbReference type="InterPro" id="IPR036629">
    <property type="entry name" value="YjbJ_sf"/>
</dbReference>
<feature type="compositionally biased region" description="Basic and acidic residues" evidence="2">
    <location>
        <begin position="1"/>
        <end position="24"/>
    </location>
</feature>
<comment type="caution">
    <text evidence="4">The sequence shown here is derived from an EMBL/GenBank/DDBJ whole genome shotgun (WGS) entry which is preliminary data.</text>
</comment>
<sequence>MKSGNRDKAEGKLHEIKGKVKEQTGKLTGSPKLKREGTDEQIAGKVQGDVGDIKKALGK</sequence>
<name>A0A8J6UL45_9BACT</name>
<dbReference type="InterPro" id="IPR008462">
    <property type="entry name" value="CsbD"/>
</dbReference>
<accession>A0A8J6UL45</accession>
<evidence type="ECO:0000259" key="3">
    <source>
        <dbReference type="Pfam" id="PF05532"/>
    </source>
</evidence>
<dbReference type="AlphaFoldDB" id="A0A8J6UL45"/>
<reference evidence="4" key="1">
    <citation type="submission" date="2020-09" db="EMBL/GenBank/DDBJ databases">
        <title>Pelobacter alkaliphilus sp. nov., a novel anaerobic arsenate-reducing bacterium from terrestrial mud volcano.</title>
        <authorList>
            <person name="Khomyakova M.A."/>
            <person name="Merkel A.Y."/>
            <person name="Slobodkin A.I."/>
        </authorList>
    </citation>
    <scope>NUCLEOTIDE SEQUENCE</scope>
    <source>
        <strain evidence="4">M08fum</strain>
    </source>
</reference>
<dbReference type="Pfam" id="PF05532">
    <property type="entry name" value="CsbD"/>
    <property type="match status" value="1"/>
</dbReference>
<comment type="similarity">
    <text evidence="1">Belongs to the UPF0337 (CsbD) family.</text>
</comment>
<evidence type="ECO:0000313" key="5">
    <source>
        <dbReference type="Proteomes" id="UP000632828"/>
    </source>
</evidence>
<feature type="region of interest" description="Disordered" evidence="2">
    <location>
        <begin position="1"/>
        <end position="59"/>
    </location>
</feature>
<proteinExistence type="inferred from homology"/>
<dbReference type="Gene3D" id="1.10.1470.10">
    <property type="entry name" value="YjbJ"/>
    <property type="match status" value="1"/>
</dbReference>
<gene>
    <name evidence="4" type="ORF">ICT70_07825</name>
</gene>
<evidence type="ECO:0000313" key="4">
    <source>
        <dbReference type="EMBL" id="MBD1400577.1"/>
    </source>
</evidence>
<keyword evidence="5" id="KW-1185">Reference proteome</keyword>